<organism evidence="2 3">
    <name type="scientific">Loxostege sticticalis</name>
    <name type="common">Beet webworm moth</name>
    <dbReference type="NCBI Taxonomy" id="481309"/>
    <lineage>
        <taxon>Eukaryota</taxon>
        <taxon>Metazoa</taxon>
        <taxon>Ecdysozoa</taxon>
        <taxon>Arthropoda</taxon>
        <taxon>Hexapoda</taxon>
        <taxon>Insecta</taxon>
        <taxon>Pterygota</taxon>
        <taxon>Neoptera</taxon>
        <taxon>Endopterygota</taxon>
        <taxon>Lepidoptera</taxon>
        <taxon>Glossata</taxon>
        <taxon>Ditrysia</taxon>
        <taxon>Pyraloidea</taxon>
        <taxon>Crambidae</taxon>
        <taxon>Pyraustinae</taxon>
        <taxon>Loxostege</taxon>
    </lineage>
</organism>
<dbReference type="SUPFAM" id="SSF56672">
    <property type="entry name" value="DNA/RNA polymerases"/>
    <property type="match status" value="1"/>
</dbReference>
<gene>
    <name evidence="2" type="ORF">ABMA27_004972</name>
</gene>
<dbReference type="EMBL" id="JBEUOH010000017">
    <property type="protein sequence ID" value="KAL0871199.1"/>
    <property type="molecule type" value="Genomic_DNA"/>
</dbReference>
<reference evidence="2 3" key="1">
    <citation type="submission" date="2024-06" db="EMBL/GenBank/DDBJ databases">
        <title>A chromosome-level genome assembly of beet webworm, Loxostege sticticalis.</title>
        <authorList>
            <person name="Zhang Y."/>
        </authorList>
    </citation>
    <scope>NUCLEOTIDE SEQUENCE [LARGE SCALE GENOMIC DNA]</scope>
    <source>
        <strain evidence="2">AQ026</strain>
        <tissue evidence="2">Whole body</tissue>
    </source>
</reference>
<dbReference type="PANTHER" id="PTHR33050">
    <property type="entry name" value="REVERSE TRANSCRIPTASE DOMAIN-CONTAINING PROTEIN"/>
    <property type="match status" value="1"/>
</dbReference>
<protein>
    <recommendedName>
        <fullName evidence="1">Reverse transcriptase domain-containing protein</fullName>
    </recommendedName>
</protein>
<comment type="caution">
    <text evidence="2">The sequence shown here is derived from an EMBL/GenBank/DDBJ whole genome shotgun (WGS) entry which is preliminary data.</text>
</comment>
<name>A0ABR3HLB4_LOXSC</name>
<dbReference type="CDD" id="cd03714">
    <property type="entry name" value="RT_DIRS1"/>
    <property type="match status" value="1"/>
</dbReference>
<dbReference type="InterPro" id="IPR000477">
    <property type="entry name" value="RT_dom"/>
</dbReference>
<proteinExistence type="predicted"/>
<dbReference type="Proteomes" id="UP001549920">
    <property type="component" value="Unassembled WGS sequence"/>
</dbReference>
<dbReference type="InterPro" id="IPR052055">
    <property type="entry name" value="Hepadnavirus_pol/RT"/>
</dbReference>
<dbReference type="Gene3D" id="3.30.70.270">
    <property type="match status" value="1"/>
</dbReference>
<sequence>MEDYRTTCKLLQSNWFMATIDLKESYLLIPINIESRKYLRFQYIAPNSTEVITYQFNAMPYGLSLAPRYFTKIIREVVAYLRNQGFKSVSYLDDLCCLGGTYDECLRNVRETITLFECLGFVINYEKSQLQPQKICKFLGFIYDSTQMTLSLPVDKQNNIARMVQKFSTLPTVSIREYSQLIGTLIAACPAVRYGWLYTKILERQKYIFLKQHGSFEAKVELPTIILDDLHWWNKNIHKLSSPIKNPSYAMEIYTDASRTGWGAYCNGSRVNGAWKESELQFHINYLELLSIFLALKCFARDCSNCAILLRVDNTTAISYINRMGGIQFPHLNSLSRDVWQWCESRQLWLFASYINTKDNVEADEESRRINPDAEWELSGTAFNYIVKKLGVPQIDLFASRTNAKCHEYVSWKQDPDAVSVDAFTICWNEKFFYAFPPFSLLLNCIQKIIQDKATGILVFPMWPAQAWYPQLKDLLVTDIVILQPRPNLVLSHFRQQHPLHRTLTLGAAVLSGARFPAAAYHPAP</sequence>
<evidence type="ECO:0000313" key="3">
    <source>
        <dbReference type="Proteomes" id="UP001549920"/>
    </source>
</evidence>
<dbReference type="PANTHER" id="PTHR33050:SF7">
    <property type="entry name" value="RIBONUCLEASE H"/>
    <property type="match status" value="1"/>
</dbReference>
<dbReference type="CDD" id="cd09275">
    <property type="entry name" value="RNase_HI_RT_DIRS1"/>
    <property type="match status" value="1"/>
</dbReference>
<keyword evidence="3" id="KW-1185">Reference proteome</keyword>
<dbReference type="Pfam" id="PF00078">
    <property type="entry name" value="RVT_1"/>
    <property type="match status" value="1"/>
</dbReference>
<evidence type="ECO:0000313" key="2">
    <source>
        <dbReference type="EMBL" id="KAL0871199.1"/>
    </source>
</evidence>
<dbReference type="InterPro" id="IPR043502">
    <property type="entry name" value="DNA/RNA_pol_sf"/>
</dbReference>
<dbReference type="PROSITE" id="PS50878">
    <property type="entry name" value="RT_POL"/>
    <property type="match status" value="1"/>
</dbReference>
<feature type="domain" description="Reverse transcriptase" evidence="1">
    <location>
        <begin position="1"/>
        <end position="143"/>
    </location>
</feature>
<evidence type="ECO:0000259" key="1">
    <source>
        <dbReference type="PROSITE" id="PS50878"/>
    </source>
</evidence>
<dbReference type="InterPro" id="IPR043128">
    <property type="entry name" value="Rev_trsase/Diguanyl_cyclase"/>
</dbReference>
<accession>A0ABR3HLB4</accession>